<gene>
    <name evidence="2" type="ORF">EWM64_g3478</name>
</gene>
<dbReference type="AlphaFoldDB" id="A0A4Z0A246"/>
<comment type="caution">
    <text evidence="2">The sequence shown here is derived from an EMBL/GenBank/DDBJ whole genome shotgun (WGS) entry which is preliminary data.</text>
</comment>
<accession>A0A4Z0A246</accession>
<reference evidence="2 3" key="1">
    <citation type="submission" date="2019-02" db="EMBL/GenBank/DDBJ databases">
        <title>Genome sequencing of the rare red list fungi Hericium alpestre (H. flagellum).</title>
        <authorList>
            <person name="Buettner E."/>
            <person name="Kellner H."/>
        </authorList>
    </citation>
    <scope>NUCLEOTIDE SEQUENCE [LARGE SCALE GENOMIC DNA]</scope>
    <source>
        <strain evidence="2 3">DSM 108284</strain>
    </source>
</reference>
<evidence type="ECO:0000313" key="2">
    <source>
        <dbReference type="EMBL" id="TFY80534.1"/>
    </source>
</evidence>
<keyword evidence="3" id="KW-1185">Reference proteome</keyword>
<sequence>MAPDHSTFLIFMDTVGRLLKLSNSKKNRESIVIPPTSTSPLPNSLSHSTISLPSVSSSPNVSSKLTSAQAELQACESQLAAKEKELDQLRFTPSETA</sequence>
<proteinExistence type="predicted"/>
<dbReference type="EMBL" id="SFCI01000325">
    <property type="protein sequence ID" value="TFY80534.1"/>
    <property type="molecule type" value="Genomic_DNA"/>
</dbReference>
<evidence type="ECO:0000256" key="1">
    <source>
        <dbReference type="SAM" id="MobiDB-lite"/>
    </source>
</evidence>
<feature type="region of interest" description="Disordered" evidence="1">
    <location>
        <begin position="26"/>
        <end position="68"/>
    </location>
</feature>
<feature type="compositionally biased region" description="Low complexity" evidence="1">
    <location>
        <begin position="34"/>
        <end position="67"/>
    </location>
</feature>
<evidence type="ECO:0000313" key="3">
    <source>
        <dbReference type="Proteomes" id="UP000298061"/>
    </source>
</evidence>
<dbReference type="OrthoDB" id="3358861at2759"/>
<organism evidence="2 3">
    <name type="scientific">Hericium alpestre</name>
    <dbReference type="NCBI Taxonomy" id="135208"/>
    <lineage>
        <taxon>Eukaryota</taxon>
        <taxon>Fungi</taxon>
        <taxon>Dikarya</taxon>
        <taxon>Basidiomycota</taxon>
        <taxon>Agaricomycotina</taxon>
        <taxon>Agaricomycetes</taxon>
        <taxon>Russulales</taxon>
        <taxon>Hericiaceae</taxon>
        <taxon>Hericium</taxon>
    </lineage>
</organism>
<dbReference type="Proteomes" id="UP000298061">
    <property type="component" value="Unassembled WGS sequence"/>
</dbReference>
<protein>
    <submittedName>
        <fullName evidence="2">Uncharacterized protein</fullName>
    </submittedName>
</protein>
<name>A0A4Z0A246_9AGAM</name>